<evidence type="ECO:0000313" key="5">
    <source>
        <dbReference type="Proteomes" id="UP001168552"/>
    </source>
</evidence>
<dbReference type="EMBL" id="JAUHJS010000004">
    <property type="protein sequence ID" value="MDN4165706.1"/>
    <property type="molecule type" value="Genomic_DNA"/>
</dbReference>
<dbReference type="Proteomes" id="UP001168552">
    <property type="component" value="Unassembled WGS sequence"/>
</dbReference>
<dbReference type="Pfam" id="PF13517">
    <property type="entry name" value="FG-GAP_3"/>
    <property type="match status" value="3"/>
</dbReference>
<dbReference type="InterPro" id="IPR013517">
    <property type="entry name" value="FG-GAP"/>
</dbReference>
<protein>
    <submittedName>
        <fullName evidence="4">FG-GAP-like repeat-containing protein</fullName>
    </submittedName>
</protein>
<dbReference type="Pfam" id="PF18962">
    <property type="entry name" value="Por_Secre_tail"/>
    <property type="match status" value="1"/>
</dbReference>
<dbReference type="PANTHER" id="PTHR16026">
    <property type="entry name" value="CARTILAGE ACIDIC PROTEIN 1"/>
    <property type="match status" value="1"/>
</dbReference>
<dbReference type="InterPro" id="IPR026444">
    <property type="entry name" value="Secre_tail"/>
</dbReference>
<gene>
    <name evidence="4" type="ORF">QWY31_09345</name>
</gene>
<dbReference type="SUPFAM" id="SSF69318">
    <property type="entry name" value="Integrin alpha N-terminal domain"/>
    <property type="match status" value="1"/>
</dbReference>
<feature type="domain" description="ASPIC/UnbV" evidence="2">
    <location>
        <begin position="455"/>
        <end position="521"/>
    </location>
</feature>
<sequence>MTNSIYTTVLLCVVSFTLKAQTHFQEEAIARGIKAVTTTNDFMGGGIGIIDFDNNGWLDIYFTGGISPDRLYKNLGKGQFTEVTELAGGFNKTKIYKTNAVAIGDINNDGFDDIFIATAKDVPNLLYINKGDGTFIEKSIEAGFQSTNYAMGALMADVNFDGWLDIYVINYVKTPKLRYDNDGNIIGFDHTCYENELYINNGDGSFVDKAADYGVADAGCGLAALFTDLNNDHIPDLYVVNDFGEWVIPNAAYIYNPSIQKFEDKAQEMNIQAAIYGMGIAVGDFNRDRHPDIYLSNLGRNVLYKNLGNGIYQDISTEAKVEDAKVNGLNTVGWGTVFFDYDHDGYEDIYLANGYVGAAAFIQAAHKNENRLFHNSKNETFEDVSQQEGLNDPDNNRGVALADLDNDGDLDLIVNTITLAYQADKFHYKLLYNQLSSSGNWLKVKLEGTSIHKNAYGSKIRLYCGVDVQQRELWGGQGHASHSSPYMHVGLANHALVDSLEVIWLGGQKQTYYNIKTNQTIHIKQHDNQYTTIGCQDEFADNYNSDAQYHSSCFYSISGCTSLEALNYNPLANTLDDSCIMPNMLSAKALEDNVKVFPNPAKTHICINTPNATPCTFLLYNSSGQAIINLNVSKSEENVAIDHLPIGLYYYSIVSTNTPPVRGKIIKE</sequence>
<comment type="caution">
    <text evidence="4">The sequence shown here is derived from an EMBL/GenBank/DDBJ whole genome shotgun (WGS) entry which is preliminary data.</text>
</comment>
<organism evidence="4 5">
    <name type="scientific">Shiella aurantiaca</name>
    <dbReference type="NCBI Taxonomy" id="3058365"/>
    <lineage>
        <taxon>Bacteria</taxon>
        <taxon>Pseudomonadati</taxon>
        <taxon>Bacteroidota</taxon>
        <taxon>Cytophagia</taxon>
        <taxon>Cytophagales</taxon>
        <taxon>Shiellaceae</taxon>
        <taxon>Shiella</taxon>
    </lineage>
</organism>
<dbReference type="InterPro" id="IPR028994">
    <property type="entry name" value="Integrin_alpha_N"/>
</dbReference>
<evidence type="ECO:0000313" key="4">
    <source>
        <dbReference type="EMBL" id="MDN4165706.1"/>
    </source>
</evidence>
<evidence type="ECO:0000256" key="1">
    <source>
        <dbReference type="ARBA" id="ARBA00022729"/>
    </source>
</evidence>
<dbReference type="InterPro" id="IPR011519">
    <property type="entry name" value="UnbV_ASPIC"/>
</dbReference>
<accession>A0ABT8F5H2</accession>
<dbReference type="PANTHER" id="PTHR16026:SF0">
    <property type="entry name" value="CARTILAGE ACIDIC PROTEIN 1"/>
    <property type="match status" value="1"/>
</dbReference>
<proteinExistence type="predicted"/>
<dbReference type="RefSeq" id="WP_320004236.1">
    <property type="nucleotide sequence ID" value="NZ_JAUHJS010000004.1"/>
</dbReference>
<dbReference type="Pfam" id="PF07593">
    <property type="entry name" value="UnbV_ASPIC"/>
    <property type="match status" value="1"/>
</dbReference>
<dbReference type="NCBIfam" id="TIGR04183">
    <property type="entry name" value="Por_Secre_tail"/>
    <property type="match status" value="1"/>
</dbReference>
<keyword evidence="5" id="KW-1185">Reference proteome</keyword>
<evidence type="ECO:0000259" key="2">
    <source>
        <dbReference type="Pfam" id="PF07593"/>
    </source>
</evidence>
<reference evidence="4" key="1">
    <citation type="submission" date="2023-06" db="EMBL/GenBank/DDBJ databases">
        <title>Cytophagales bacterium Strain LB-30, isolated from soil.</title>
        <authorList>
            <person name="Liu B."/>
        </authorList>
    </citation>
    <scope>NUCLEOTIDE SEQUENCE</scope>
    <source>
        <strain evidence="4">LB-30</strain>
    </source>
</reference>
<keyword evidence="1" id="KW-0732">Signal</keyword>
<dbReference type="InterPro" id="IPR027039">
    <property type="entry name" value="Crtac1"/>
</dbReference>
<name>A0ABT8F5H2_9BACT</name>
<feature type="domain" description="Secretion system C-terminal sorting" evidence="3">
    <location>
        <begin position="596"/>
        <end position="661"/>
    </location>
</feature>
<evidence type="ECO:0000259" key="3">
    <source>
        <dbReference type="Pfam" id="PF18962"/>
    </source>
</evidence>
<dbReference type="Gene3D" id="2.130.10.130">
    <property type="entry name" value="Integrin alpha, N-terminal"/>
    <property type="match status" value="2"/>
</dbReference>